<keyword evidence="3" id="KW-1185">Reference proteome</keyword>
<reference evidence="2" key="1">
    <citation type="journal article" date="2020" name="Fungal Divers.">
        <title>Resolving the Mortierellaceae phylogeny through synthesis of multi-gene phylogenetics and phylogenomics.</title>
        <authorList>
            <person name="Vandepol N."/>
            <person name="Liber J."/>
            <person name="Desiro A."/>
            <person name="Na H."/>
            <person name="Kennedy M."/>
            <person name="Barry K."/>
            <person name="Grigoriev I.V."/>
            <person name="Miller A.N."/>
            <person name="O'Donnell K."/>
            <person name="Stajich J.E."/>
            <person name="Bonito G."/>
        </authorList>
    </citation>
    <scope>NUCLEOTIDE SEQUENCE</scope>
    <source>
        <strain evidence="2">NRRL 2769</strain>
    </source>
</reference>
<evidence type="ECO:0000313" key="3">
    <source>
        <dbReference type="Proteomes" id="UP000703661"/>
    </source>
</evidence>
<gene>
    <name evidence="2" type="ORF">BGZ80_001905</name>
</gene>
<sequence length="260" mass="28471">MATTVPQFSNISRMVVDEYDELFQAMEATLSKNNNTSGNSTFYTELKTGDGTYNSLNCLVAPNPLMNTTGYLICVYVIVDTIILERQDINPAIAATQGGRSQYDPSLGTTIFAFSHVPSIEDGSSQTSIAEVKKANAATASYLASLGQNLYVDWDQQQVTIIFDTTDAEDGLEIPRWLIICIPIIAAISAFLLGFTEYFLDVRYTSSLYKAIALPMRSRMNSFAPMLMRSKVGPIEFEGIPVVPNGPQFVADPKSVATLK</sequence>
<feature type="transmembrane region" description="Helical" evidence="1">
    <location>
        <begin position="177"/>
        <end position="200"/>
    </location>
</feature>
<dbReference type="AlphaFoldDB" id="A0A9P6MQH4"/>
<dbReference type="EMBL" id="JAAAID010001451">
    <property type="protein sequence ID" value="KAG0009954.1"/>
    <property type="molecule type" value="Genomic_DNA"/>
</dbReference>
<keyword evidence="1" id="KW-0812">Transmembrane</keyword>
<keyword evidence="1" id="KW-0472">Membrane</keyword>
<evidence type="ECO:0000313" key="2">
    <source>
        <dbReference type="EMBL" id="KAG0009954.1"/>
    </source>
</evidence>
<proteinExistence type="predicted"/>
<organism evidence="2 3">
    <name type="scientific">Entomortierella chlamydospora</name>
    <dbReference type="NCBI Taxonomy" id="101097"/>
    <lineage>
        <taxon>Eukaryota</taxon>
        <taxon>Fungi</taxon>
        <taxon>Fungi incertae sedis</taxon>
        <taxon>Mucoromycota</taxon>
        <taxon>Mortierellomycotina</taxon>
        <taxon>Mortierellomycetes</taxon>
        <taxon>Mortierellales</taxon>
        <taxon>Mortierellaceae</taxon>
        <taxon>Entomortierella</taxon>
    </lineage>
</organism>
<evidence type="ECO:0000256" key="1">
    <source>
        <dbReference type="SAM" id="Phobius"/>
    </source>
</evidence>
<comment type="caution">
    <text evidence="2">The sequence shown here is derived from an EMBL/GenBank/DDBJ whole genome shotgun (WGS) entry which is preliminary data.</text>
</comment>
<name>A0A9P6MQH4_9FUNG</name>
<dbReference type="Proteomes" id="UP000703661">
    <property type="component" value="Unassembled WGS sequence"/>
</dbReference>
<keyword evidence="1" id="KW-1133">Transmembrane helix</keyword>
<feature type="non-terminal residue" evidence="2">
    <location>
        <position position="260"/>
    </location>
</feature>
<accession>A0A9P6MQH4</accession>
<protein>
    <submittedName>
        <fullName evidence="2">Uncharacterized protein</fullName>
    </submittedName>
</protein>